<accession>A0A2X0KE06</accession>
<evidence type="ECO:0000256" key="1">
    <source>
        <dbReference type="SAM" id="MobiDB-lite"/>
    </source>
</evidence>
<dbReference type="AlphaFoldDB" id="A0A2X0KE06"/>
<feature type="compositionally biased region" description="Low complexity" evidence="1">
    <location>
        <begin position="66"/>
        <end position="75"/>
    </location>
</feature>
<dbReference type="EMBL" id="QKYN01000042">
    <property type="protein sequence ID" value="RAG85399.1"/>
    <property type="molecule type" value="Genomic_DNA"/>
</dbReference>
<feature type="compositionally biased region" description="Basic and acidic residues" evidence="1">
    <location>
        <begin position="1"/>
        <end position="27"/>
    </location>
</feature>
<protein>
    <submittedName>
        <fullName evidence="3">Uncharacterized protein</fullName>
    </submittedName>
</protein>
<sequence length="177" mass="19040">MAEPEGVERPEQSDPSEHADRPGRSDDELFAELVAGFDEPVAESDRSWPEAEDVSDLTDLKPQARPRPAQIRPLPMVRAVPPVDPRAWTPEEDPDDEHYTPPEPPPLPQTQTPTKLALLALVVGIVLILLGGIGELPGMATFLGICAVGGAVATLVVRMNDPDPEDQDDDPNHGAVV</sequence>
<keyword evidence="2" id="KW-1133">Transmembrane helix</keyword>
<dbReference type="Proteomes" id="UP000248889">
    <property type="component" value="Unassembled WGS sequence"/>
</dbReference>
<feature type="region of interest" description="Disordered" evidence="1">
    <location>
        <begin position="1"/>
        <end position="111"/>
    </location>
</feature>
<comment type="caution">
    <text evidence="3">The sequence shown here is derived from an EMBL/GenBank/DDBJ whole genome shotgun (WGS) entry which is preliminary data.</text>
</comment>
<proteinExistence type="predicted"/>
<feature type="transmembrane region" description="Helical" evidence="2">
    <location>
        <begin position="116"/>
        <end position="133"/>
    </location>
</feature>
<gene>
    <name evidence="3" type="ORF">DN069_12130</name>
</gene>
<organism evidence="3 4">
    <name type="scientific">Streptacidiphilus pinicola</name>
    <dbReference type="NCBI Taxonomy" id="2219663"/>
    <lineage>
        <taxon>Bacteria</taxon>
        <taxon>Bacillati</taxon>
        <taxon>Actinomycetota</taxon>
        <taxon>Actinomycetes</taxon>
        <taxon>Kitasatosporales</taxon>
        <taxon>Streptomycetaceae</taxon>
        <taxon>Streptacidiphilus</taxon>
    </lineage>
</organism>
<reference evidence="3 4" key="1">
    <citation type="submission" date="2018-06" db="EMBL/GenBank/DDBJ databases">
        <title>Streptacidiphilus pinicola sp. nov., isolated from pine grove soil.</title>
        <authorList>
            <person name="Roh S.G."/>
            <person name="Park S."/>
            <person name="Kim M.-K."/>
            <person name="Yun B.-R."/>
            <person name="Park J."/>
            <person name="Kim M.J."/>
            <person name="Kim Y.S."/>
            <person name="Kim S.B."/>
        </authorList>
    </citation>
    <scope>NUCLEOTIDE SEQUENCE [LARGE SCALE GENOMIC DNA]</scope>
    <source>
        <strain evidence="3 4">MMS16-CNU450</strain>
    </source>
</reference>
<keyword evidence="4" id="KW-1185">Reference proteome</keyword>
<dbReference type="RefSeq" id="WP_111500938.1">
    <property type="nucleotide sequence ID" value="NZ_QKYN01000042.1"/>
</dbReference>
<evidence type="ECO:0000313" key="3">
    <source>
        <dbReference type="EMBL" id="RAG85399.1"/>
    </source>
</evidence>
<keyword evidence="2" id="KW-0472">Membrane</keyword>
<name>A0A2X0KE06_9ACTN</name>
<evidence type="ECO:0000256" key="2">
    <source>
        <dbReference type="SAM" id="Phobius"/>
    </source>
</evidence>
<feature type="transmembrane region" description="Helical" evidence="2">
    <location>
        <begin position="139"/>
        <end position="157"/>
    </location>
</feature>
<dbReference type="OrthoDB" id="3824493at2"/>
<evidence type="ECO:0000313" key="4">
    <source>
        <dbReference type="Proteomes" id="UP000248889"/>
    </source>
</evidence>
<keyword evidence="2" id="KW-0812">Transmembrane</keyword>